<evidence type="ECO:0000313" key="2">
    <source>
        <dbReference type="Proteomes" id="UP000179636"/>
    </source>
</evidence>
<dbReference type="AlphaFoldDB" id="A0A1Q9W8E2"/>
<organism evidence="1 2">
    <name type="scientific">Mycobacterium syngnathidarum</name>
    <dbReference type="NCBI Taxonomy" id="1908205"/>
    <lineage>
        <taxon>Bacteria</taxon>
        <taxon>Bacillati</taxon>
        <taxon>Actinomycetota</taxon>
        <taxon>Actinomycetes</taxon>
        <taxon>Mycobacteriales</taxon>
        <taxon>Mycobacteriaceae</taxon>
        <taxon>Mycobacterium</taxon>
    </lineage>
</organism>
<dbReference type="Proteomes" id="UP000179636">
    <property type="component" value="Unassembled WGS sequence"/>
</dbReference>
<protein>
    <submittedName>
        <fullName evidence="1">Uncharacterized protein</fullName>
    </submittedName>
</protein>
<dbReference type="EMBL" id="MLHV01000029">
    <property type="protein sequence ID" value="OHT92489.1"/>
    <property type="molecule type" value="Genomic_DNA"/>
</dbReference>
<keyword evidence="2" id="KW-1185">Reference proteome</keyword>
<name>A0A1Q9W8E2_9MYCO</name>
<dbReference type="STRING" id="1908205.BKG60_19330"/>
<accession>A0A1Q9W8E2</accession>
<comment type="caution">
    <text evidence="1">The sequence shown here is derived from an EMBL/GenBank/DDBJ whole genome shotgun (WGS) entry which is preliminary data.</text>
</comment>
<accession>A0A1S1K002</accession>
<reference evidence="1 2" key="1">
    <citation type="submission" date="2016-10" db="EMBL/GenBank/DDBJ databases">
        <title>Evaluation of Human, Animal and Environmental Mycobacterium chelonae Isolates by Core Genome Phylogenomic Analysis, Targeted Gene Comparison, and Anti-microbial Susceptibility Patterns: A Tale of Mistaken Identities.</title>
        <authorList>
            <person name="Fogelson S.B."/>
            <person name="Camus A.C."/>
            <person name="Lorenz W."/>
            <person name="Vasireddy R."/>
            <person name="Vasireddy S."/>
            <person name="Smith T."/>
            <person name="Brown-Elliott B.A."/>
            <person name="Wallace R.J.Jr."/>
            <person name="Hasan N.A."/>
            <person name="Reischl U."/>
            <person name="Sanchez S."/>
        </authorList>
    </citation>
    <scope>NUCLEOTIDE SEQUENCE [LARGE SCALE GENOMIC DNA]</scope>
    <source>
        <strain evidence="1 2">24999</strain>
    </source>
</reference>
<evidence type="ECO:0000313" key="1">
    <source>
        <dbReference type="EMBL" id="OHT92489.1"/>
    </source>
</evidence>
<gene>
    <name evidence="1" type="ORF">BKG61_24385</name>
</gene>
<dbReference type="OrthoDB" id="4741722at2"/>
<sequence length="91" mass="9744">MINTYHRGNVALTVDDPIGAGQVTFIITCTAELTDDDVRRVNAELADYPAAQGARLVQSLSAGEWEVRSGVTVLATGNASPTAQLQWTARR</sequence>
<dbReference type="RefSeq" id="WP_019346808.1">
    <property type="nucleotide sequence ID" value="NZ_MLCL01000073.1"/>
</dbReference>
<proteinExistence type="predicted"/>